<comment type="caution">
    <text evidence="10">The sequence shown here is derived from an EMBL/GenBank/DDBJ whole genome shotgun (WGS) entry which is preliminary data.</text>
</comment>
<evidence type="ECO:0000256" key="3">
    <source>
        <dbReference type="ARBA" id="ARBA00022679"/>
    </source>
</evidence>
<dbReference type="PANTHER" id="PTHR32044:SF80">
    <property type="entry name" value="XYLOGLUCAN GLYCOSYLTRANSFERASE 2-RELATED"/>
    <property type="match status" value="1"/>
</dbReference>
<keyword evidence="7 9" id="KW-0472">Membrane</keyword>
<reference evidence="11" key="2">
    <citation type="submission" date="2018-05" db="EMBL/GenBank/DDBJ databases">
        <title>Algibacter marinivivus sp. nov., isolated from sample around a algae.</title>
        <authorList>
            <person name="Lu D."/>
        </authorList>
    </citation>
    <scope>NUCLEOTIDE SEQUENCE [LARGE SCALE GENOMIC DNA]</scope>
    <source>
        <strain evidence="11">ZY111</strain>
    </source>
</reference>
<reference evidence="11" key="3">
    <citation type="submission" date="2018-05" db="EMBL/GenBank/DDBJ databases">
        <authorList>
            <person name="Lu D."/>
        </authorList>
    </citation>
    <scope>NUCLEOTIDE SEQUENCE [LARGE SCALE GENOMIC DNA]</scope>
    <source>
        <strain evidence="11">ZY111</strain>
    </source>
</reference>
<keyword evidence="2" id="KW-0328">Glycosyltransferase</keyword>
<reference evidence="10 11" key="1">
    <citation type="submission" date="2018-05" db="EMBL/GenBank/DDBJ databases">
        <title>Algibacter marinivivus sp. nov., isolated from sample around a algae.</title>
        <authorList>
            <person name="Zhong X."/>
        </authorList>
    </citation>
    <scope>NUCLEOTIDE SEQUENCE [LARGE SCALE GENOMIC DNA]</scope>
    <source>
        <strain evidence="10 11">ZY111</strain>
    </source>
</reference>
<dbReference type="SUPFAM" id="SSF53448">
    <property type="entry name" value="Nucleotide-diphospho-sugar transferases"/>
    <property type="match status" value="1"/>
</dbReference>
<gene>
    <name evidence="10" type="ORF">DIS18_02785</name>
</gene>
<dbReference type="PANTHER" id="PTHR32044">
    <property type="entry name" value="GLUCOMANNAN 4-BETA-MANNOSYLTRANSFERASE 9"/>
    <property type="match status" value="1"/>
</dbReference>
<feature type="transmembrane region" description="Helical" evidence="9">
    <location>
        <begin position="471"/>
        <end position="489"/>
    </location>
</feature>
<keyword evidence="5 9" id="KW-1133">Transmembrane helix</keyword>
<feature type="transmembrane region" description="Helical" evidence="9">
    <location>
        <begin position="440"/>
        <end position="464"/>
    </location>
</feature>
<sequence length="496" mass="57116">MILETTVIVIYTVSLLLIFMYALAQLNLLFNYLSSKKAKDNCPKYDLSNPDEIPYITIQLPVYNEMYVMERLLDNIAKIDYPKDKLEIQVLDDSTDETVASTLKHVQKLQATGLDITHITRTDRTGFKAGALKEGLEIAKGDIIAIFDSDFLPQKDWLKRTVPYFKDQAVGVVQTRWGHINRNYSILTRIQAFALDAHFTLEQVGRNSKGHFINFNGTAGLWRKACIIDAGNWEGDTLTEDLDLSYRAQLKNWKFKYLEHVETPAELPIVISAARSQQFRWNKGGAENFRKMLSRVVKSKNISAKTKVHGLLHLLNSTMFLNVLIVGVLSIPMLYIKNEYAHLRPYFYVMSFFVMSTIIFFICYWFMYKNIYGGGFKNFIRYIGMFFVFFSIAMGFSLHNSIAVLEGHLGKKSEFVRTPKFNIKKYKDNWKNNKYIKKTVSVHVIFEGLLMLYFGFGMYSAFIVGNQGGDFGLFPFHLMLFVGFGYVFFKSLASKV</sequence>
<protein>
    <submittedName>
        <fullName evidence="10">Glycosyl transferase family 2</fullName>
    </submittedName>
</protein>
<dbReference type="Pfam" id="PF13641">
    <property type="entry name" value="Glyco_tranf_2_3"/>
    <property type="match status" value="1"/>
</dbReference>
<keyword evidence="6" id="KW-0333">Golgi apparatus</keyword>
<keyword evidence="4 9" id="KW-0812">Transmembrane</keyword>
<dbReference type="AlphaFoldDB" id="A0A2U2X6R7"/>
<dbReference type="CDD" id="cd06437">
    <property type="entry name" value="CESA_CaSu_A2"/>
    <property type="match status" value="1"/>
</dbReference>
<evidence type="ECO:0000256" key="9">
    <source>
        <dbReference type="SAM" id="Phobius"/>
    </source>
</evidence>
<dbReference type="RefSeq" id="WP_109351508.1">
    <property type="nucleotide sequence ID" value="NZ_QFRI01000001.1"/>
</dbReference>
<evidence type="ECO:0000256" key="4">
    <source>
        <dbReference type="ARBA" id="ARBA00022692"/>
    </source>
</evidence>
<organism evidence="10 11">
    <name type="scientific">Algibacter marinivivus</name>
    <dbReference type="NCBI Taxonomy" id="2100723"/>
    <lineage>
        <taxon>Bacteria</taxon>
        <taxon>Pseudomonadati</taxon>
        <taxon>Bacteroidota</taxon>
        <taxon>Flavobacteriia</taxon>
        <taxon>Flavobacteriales</taxon>
        <taxon>Flavobacteriaceae</taxon>
        <taxon>Algibacter</taxon>
    </lineage>
</organism>
<evidence type="ECO:0000313" key="10">
    <source>
        <dbReference type="EMBL" id="PWH83497.1"/>
    </source>
</evidence>
<dbReference type="InterPro" id="IPR029044">
    <property type="entry name" value="Nucleotide-diphossugar_trans"/>
</dbReference>
<keyword evidence="8" id="KW-0961">Cell wall biogenesis/degradation</keyword>
<proteinExistence type="predicted"/>
<evidence type="ECO:0000256" key="2">
    <source>
        <dbReference type="ARBA" id="ARBA00022676"/>
    </source>
</evidence>
<evidence type="ECO:0000256" key="8">
    <source>
        <dbReference type="ARBA" id="ARBA00023316"/>
    </source>
</evidence>
<keyword evidence="3 10" id="KW-0808">Transferase</keyword>
<feature type="transmembrane region" description="Helical" evidence="9">
    <location>
        <begin position="310"/>
        <end position="334"/>
    </location>
</feature>
<evidence type="ECO:0000256" key="5">
    <source>
        <dbReference type="ARBA" id="ARBA00022989"/>
    </source>
</evidence>
<dbReference type="Gene3D" id="3.90.550.10">
    <property type="entry name" value="Spore Coat Polysaccharide Biosynthesis Protein SpsA, Chain A"/>
    <property type="match status" value="1"/>
</dbReference>
<dbReference type="FunFam" id="3.90.550.10:FF:000057">
    <property type="entry name" value="Glycosyltransferase-like protein, family 2"/>
    <property type="match status" value="1"/>
</dbReference>
<feature type="transmembrane region" description="Helical" evidence="9">
    <location>
        <begin position="6"/>
        <end position="30"/>
    </location>
</feature>
<keyword evidence="11" id="KW-1185">Reference proteome</keyword>
<feature type="transmembrane region" description="Helical" evidence="9">
    <location>
        <begin position="346"/>
        <end position="367"/>
    </location>
</feature>
<dbReference type="GO" id="GO:0071555">
    <property type="term" value="P:cell wall organization"/>
    <property type="evidence" value="ECO:0007669"/>
    <property type="project" value="UniProtKB-KW"/>
</dbReference>
<dbReference type="EMBL" id="QFRI01000001">
    <property type="protein sequence ID" value="PWH83497.1"/>
    <property type="molecule type" value="Genomic_DNA"/>
</dbReference>
<accession>A0A2U2X6R7</accession>
<evidence type="ECO:0000256" key="1">
    <source>
        <dbReference type="ARBA" id="ARBA00004653"/>
    </source>
</evidence>
<evidence type="ECO:0000256" key="6">
    <source>
        <dbReference type="ARBA" id="ARBA00023034"/>
    </source>
</evidence>
<name>A0A2U2X6R7_9FLAO</name>
<evidence type="ECO:0000313" key="11">
    <source>
        <dbReference type="Proteomes" id="UP000245375"/>
    </source>
</evidence>
<evidence type="ECO:0000256" key="7">
    <source>
        <dbReference type="ARBA" id="ARBA00023136"/>
    </source>
</evidence>
<comment type="subcellular location">
    <subcellularLocation>
        <location evidence="1">Golgi apparatus membrane</location>
        <topology evidence="1">Multi-pass membrane protein</topology>
    </subcellularLocation>
</comment>
<dbReference type="OrthoDB" id="9806824at2"/>
<feature type="transmembrane region" description="Helical" evidence="9">
    <location>
        <begin position="379"/>
        <end position="398"/>
    </location>
</feature>
<dbReference type="Proteomes" id="UP000245375">
    <property type="component" value="Unassembled WGS sequence"/>
</dbReference>
<dbReference type="GO" id="GO:0016757">
    <property type="term" value="F:glycosyltransferase activity"/>
    <property type="evidence" value="ECO:0007669"/>
    <property type="project" value="UniProtKB-KW"/>
</dbReference>